<sequence>MWKIVPAARWLAAALLVVGPLVGLWFGVGHLLGYPKWLPHDGFLIVDRCDEVMGSWQCNGAVVPADPSKTGRISYYTVDSLPQSLPEGTRLPTQIRSGDTGDMVTGLTSTAFLFAVAVPLVVCGVMLARTAAGHRVHFDAGFPTHVLFGVTLAAGLALALVSGIVIELLV</sequence>
<feature type="transmembrane region" description="Helical" evidence="1">
    <location>
        <begin position="144"/>
        <end position="166"/>
    </location>
</feature>
<evidence type="ECO:0000256" key="1">
    <source>
        <dbReference type="SAM" id="Phobius"/>
    </source>
</evidence>
<gene>
    <name evidence="2" type="ORF">CLV40_11156</name>
</gene>
<keyword evidence="1" id="KW-1133">Transmembrane helix</keyword>
<dbReference type="Proteomes" id="UP000239203">
    <property type="component" value="Unassembled WGS sequence"/>
</dbReference>
<accession>A0A2S6GLI1</accession>
<keyword evidence="1" id="KW-0472">Membrane</keyword>
<keyword evidence="3" id="KW-1185">Reference proteome</keyword>
<organism evidence="2 3">
    <name type="scientific">Actinokineospora auranticolor</name>
    <dbReference type="NCBI Taxonomy" id="155976"/>
    <lineage>
        <taxon>Bacteria</taxon>
        <taxon>Bacillati</taxon>
        <taxon>Actinomycetota</taxon>
        <taxon>Actinomycetes</taxon>
        <taxon>Pseudonocardiales</taxon>
        <taxon>Pseudonocardiaceae</taxon>
        <taxon>Actinokineospora</taxon>
    </lineage>
</organism>
<dbReference type="AlphaFoldDB" id="A0A2S6GLI1"/>
<name>A0A2S6GLI1_9PSEU</name>
<dbReference type="EMBL" id="PTIX01000011">
    <property type="protein sequence ID" value="PPK66092.1"/>
    <property type="molecule type" value="Genomic_DNA"/>
</dbReference>
<feature type="transmembrane region" description="Helical" evidence="1">
    <location>
        <begin position="7"/>
        <end position="28"/>
    </location>
</feature>
<proteinExistence type="predicted"/>
<reference evidence="2 3" key="1">
    <citation type="submission" date="2018-02" db="EMBL/GenBank/DDBJ databases">
        <title>Genomic Encyclopedia of Archaeal and Bacterial Type Strains, Phase II (KMG-II): from individual species to whole genera.</title>
        <authorList>
            <person name="Goeker M."/>
        </authorList>
    </citation>
    <scope>NUCLEOTIDE SEQUENCE [LARGE SCALE GENOMIC DNA]</scope>
    <source>
        <strain evidence="2 3">YU 961-1</strain>
    </source>
</reference>
<protein>
    <submittedName>
        <fullName evidence="2">Uncharacterized protein</fullName>
    </submittedName>
</protein>
<dbReference type="RefSeq" id="WP_104480588.1">
    <property type="nucleotide sequence ID" value="NZ_CP154825.1"/>
</dbReference>
<comment type="caution">
    <text evidence="2">The sequence shown here is derived from an EMBL/GenBank/DDBJ whole genome shotgun (WGS) entry which is preliminary data.</text>
</comment>
<evidence type="ECO:0000313" key="3">
    <source>
        <dbReference type="Proteomes" id="UP000239203"/>
    </source>
</evidence>
<keyword evidence="1" id="KW-0812">Transmembrane</keyword>
<feature type="transmembrane region" description="Helical" evidence="1">
    <location>
        <begin position="111"/>
        <end position="132"/>
    </location>
</feature>
<evidence type="ECO:0000313" key="2">
    <source>
        <dbReference type="EMBL" id="PPK66092.1"/>
    </source>
</evidence>